<evidence type="ECO:0000313" key="8">
    <source>
        <dbReference type="Proteomes" id="UP000282087"/>
    </source>
</evidence>
<evidence type="ECO:0000256" key="1">
    <source>
        <dbReference type="ARBA" id="ARBA00022574"/>
    </source>
</evidence>
<dbReference type="STRING" id="542832.A0A3M6VQC1"/>
<dbReference type="InterPro" id="IPR051179">
    <property type="entry name" value="WD_repeat_multifunction"/>
</dbReference>
<dbReference type="PANTHER" id="PTHR19857:SF19">
    <property type="entry name" value="26S PROTEASOME REGULATORY SUBUNIT RPN14"/>
    <property type="match status" value="1"/>
</dbReference>
<evidence type="ECO:0000256" key="4">
    <source>
        <dbReference type="ARBA" id="ARBA00038321"/>
    </source>
</evidence>
<dbReference type="Pfam" id="PF00400">
    <property type="entry name" value="WD40"/>
    <property type="match status" value="3"/>
</dbReference>
<evidence type="ECO:0000256" key="2">
    <source>
        <dbReference type="ARBA" id="ARBA00022737"/>
    </source>
</evidence>
<dbReference type="AlphaFoldDB" id="A0A3M6VQC1"/>
<name>A0A3M6VQC1_9STRA</name>
<dbReference type="SMART" id="SM00320">
    <property type="entry name" value="WD40"/>
    <property type="match status" value="6"/>
</dbReference>
<keyword evidence="3" id="KW-0647">Proteasome</keyword>
<dbReference type="SUPFAM" id="SSF50978">
    <property type="entry name" value="WD40 repeat-like"/>
    <property type="match status" value="1"/>
</dbReference>
<evidence type="ECO:0000313" key="7">
    <source>
        <dbReference type="EMBL" id="RQM18728.1"/>
    </source>
</evidence>
<dbReference type="EMBL" id="QKXF01000022">
    <property type="protein sequence ID" value="RQM18728.1"/>
    <property type="molecule type" value="Genomic_DNA"/>
</dbReference>
<dbReference type="InterPro" id="IPR001680">
    <property type="entry name" value="WD40_rpt"/>
</dbReference>
<dbReference type="PROSITE" id="PS50082">
    <property type="entry name" value="WD_REPEATS_2"/>
    <property type="match status" value="2"/>
</dbReference>
<comment type="similarity">
    <text evidence="4">Belongs to the WD repeat PAAF1/RPN14 family.</text>
</comment>
<dbReference type="EMBL" id="QLLG01000037">
    <property type="protein sequence ID" value="RMX69068.1"/>
    <property type="molecule type" value="Genomic_DNA"/>
</dbReference>
<evidence type="ECO:0000256" key="3">
    <source>
        <dbReference type="ARBA" id="ARBA00022942"/>
    </source>
</evidence>
<evidence type="ECO:0000313" key="9">
    <source>
        <dbReference type="Proteomes" id="UP000286097"/>
    </source>
</evidence>
<feature type="repeat" description="WD" evidence="5">
    <location>
        <begin position="213"/>
        <end position="254"/>
    </location>
</feature>
<reference evidence="8 9" key="1">
    <citation type="submission" date="2018-06" db="EMBL/GenBank/DDBJ databases">
        <title>Comparative genomics of downy mildews reveals potential adaptations to biotrophy.</title>
        <authorList>
            <person name="Fletcher K."/>
            <person name="Klosterman S.J."/>
            <person name="Derevnina L."/>
            <person name="Martin F."/>
            <person name="Koike S."/>
            <person name="Reyes Chin-Wo S."/>
            <person name="Mou B."/>
            <person name="Michelmore R."/>
        </authorList>
    </citation>
    <scope>NUCLEOTIDE SEQUENCE [LARGE SCALE GENOMIC DNA]</scope>
    <source>
        <strain evidence="7 9">R13</strain>
        <strain evidence="6 8">R14</strain>
    </source>
</reference>
<dbReference type="PANTHER" id="PTHR19857">
    <property type="entry name" value="MITOCHONDRIAL DIVISION PROTEIN 1-RELATED"/>
    <property type="match status" value="1"/>
</dbReference>
<gene>
    <name evidence="7" type="ORF">DD237_000886</name>
    <name evidence="6" type="ORF">DD238_001918</name>
</gene>
<sequence length="468" mass="50705">METSSLDAQMYMQIEPDWEKAEESCWLDVYERTVQISTPKAQERAQNERIIAEVHTTPSHQYQLPLSTSIQAPVEPSLVQIMDKRDLRIDVQVDLKTFKSPTKQLRTVFQAPKETVDVSVLGYSEAVVTPLSPLLQLYSIDVCKDERFVVLGGSNGVCMLWDSQNKTQMLPLLGHVADVTCVRFFPSSQVVLTGSLDFTLRIFSVHGRCAAVLKGHRGGVEDVSIVGRGRNVLSCGTDGLIQLWNCGTQDIVAKWSNDDHSPVHCLSVMDDTAQLLVEGNYSPCLNENEVETDGKVFFAGLDNGETLGVDVRAREAVLNVDGVAGSIISCAASTSTASLPMLFTGSEDGVLTAWDLRHTSSEQFLTTSLATHSAPLHALSRSSSPIDSISVSGSLANDPVSASSVWTAHGDGVCCNWSNLGNKPYVSNELTGPHHDAVRGIALASQTGRVFSACRDGRLRVYVPPVVA</sequence>
<dbReference type="Gene3D" id="2.130.10.10">
    <property type="entry name" value="YVTN repeat-like/Quinoprotein amine dehydrogenase"/>
    <property type="match status" value="2"/>
</dbReference>
<keyword evidence="1 5" id="KW-0853">WD repeat</keyword>
<keyword evidence="8" id="KW-1185">Reference proteome</keyword>
<dbReference type="PROSITE" id="PS50294">
    <property type="entry name" value="WD_REPEATS_REGION"/>
    <property type="match status" value="2"/>
</dbReference>
<comment type="caution">
    <text evidence="6">The sequence shown here is derived from an EMBL/GenBank/DDBJ whole genome shotgun (WGS) entry which is preliminary data.</text>
</comment>
<proteinExistence type="inferred from homology"/>
<dbReference type="Proteomes" id="UP000282087">
    <property type="component" value="Unassembled WGS sequence"/>
</dbReference>
<evidence type="ECO:0000313" key="6">
    <source>
        <dbReference type="EMBL" id="RMX69068.1"/>
    </source>
</evidence>
<feature type="repeat" description="WD" evidence="5">
    <location>
        <begin position="172"/>
        <end position="205"/>
    </location>
</feature>
<protein>
    <submittedName>
        <fullName evidence="6">Uncharacterized protein</fullName>
    </submittedName>
</protein>
<organism evidence="6 8">
    <name type="scientific">Peronospora effusa</name>
    <dbReference type="NCBI Taxonomy" id="542832"/>
    <lineage>
        <taxon>Eukaryota</taxon>
        <taxon>Sar</taxon>
        <taxon>Stramenopiles</taxon>
        <taxon>Oomycota</taxon>
        <taxon>Peronosporomycetes</taxon>
        <taxon>Peronosporales</taxon>
        <taxon>Peronosporaceae</taxon>
        <taxon>Peronospora</taxon>
    </lineage>
</organism>
<accession>A0A3M6VQC1</accession>
<evidence type="ECO:0000256" key="5">
    <source>
        <dbReference type="PROSITE-ProRule" id="PRU00221"/>
    </source>
</evidence>
<keyword evidence="2" id="KW-0677">Repeat</keyword>
<dbReference type="GO" id="GO:0000502">
    <property type="term" value="C:proteasome complex"/>
    <property type="evidence" value="ECO:0007669"/>
    <property type="project" value="UniProtKB-KW"/>
</dbReference>
<dbReference type="Proteomes" id="UP000286097">
    <property type="component" value="Unassembled WGS sequence"/>
</dbReference>
<dbReference type="InterPro" id="IPR036322">
    <property type="entry name" value="WD40_repeat_dom_sf"/>
</dbReference>
<dbReference type="VEuPathDB" id="FungiDB:DD237_000886"/>
<dbReference type="InterPro" id="IPR015943">
    <property type="entry name" value="WD40/YVTN_repeat-like_dom_sf"/>
</dbReference>